<keyword evidence="7" id="KW-1185">Reference proteome</keyword>
<keyword evidence="2 4" id="KW-0472">Membrane</keyword>
<comment type="caution">
    <text evidence="6">The sequence shown here is derived from an EMBL/GenBank/DDBJ whole genome shotgun (WGS) entry which is preliminary data.</text>
</comment>
<dbReference type="EMBL" id="CATNWA010021174">
    <property type="protein sequence ID" value="CAI9621591.1"/>
    <property type="molecule type" value="Genomic_DNA"/>
</dbReference>
<reference evidence="6" key="1">
    <citation type="submission" date="2023-05" db="EMBL/GenBank/DDBJ databases">
        <authorList>
            <person name="Stuckert A."/>
        </authorList>
    </citation>
    <scope>NUCLEOTIDE SEQUENCE</scope>
</reference>
<evidence type="ECO:0000256" key="2">
    <source>
        <dbReference type="ARBA" id="ARBA00023136"/>
    </source>
</evidence>
<dbReference type="Proteomes" id="UP001162483">
    <property type="component" value="Unassembled WGS sequence"/>
</dbReference>
<evidence type="ECO:0000256" key="3">
    <source>
        <dbReference type="SAM" id="MobiDB-lite"/>
    </source>
</evidence>
<feature type="non-terminal residue" evidence="6">
    <location>
        <position position="247"/>
    </location>
</feature>
<dbReference type="PROSITE" id="PS51778">
    <property type="entry name" value="VAST"/>
    <property type="match status" value="1"/>
</dbReference>
<keyword evidence="4" id="KW-1133">Transmembrane helix</keyword>
<comment type="subcellular location">
    <subcellularLocation>
        <location evidence="1">Membrane</location>
    </subcellularLocation>
</comment>
<feature type="compositionally biased region" description="Basic and acidic residues" evidence="3">
    <location>
        <begin position="178"/>
        <end position="193"/>
    </location>
</feature>
<organism evidence="6 7">
    <name type="scientific">Staurois parvus</name>
    <dbReference type="NCBI Taxonomy" id="386267"/>
    <lineage>
        <taxon>Eukaryota</taxon>
        <taxon>Metazoa</taxon>
        <taxon>Chordata</taxon>
        <taxon>Craniata</taxon>
        <taxon>Vertebrata</taxon>
        <taxon>Euteleostomi</taxon>
        <taxon>Amphibia</taxon>
        <taxon>Batrachia</taxon>
        <taxon>Anura</taxon>
        <taxon>Neobatrachia</taxon>
        <taxon>Ranoidea</taxon>
        <taxon>Ranidae</taxon>
        <taxon>Staurois</taxon>
    </lineage>
</organism>
<dbReference type="PANTHER" id="PTHR23319">
    <property type="entry name" value="GRAM DOMAIN CONTAINING 1B, ISOFORM E"/>
    <property type="match status" value="1"/>
</dbReference>
<feature type="region of interest" description="Disordered" evidence="3">
    <location>
        <begin position="156"/>
        <end position="205"/>
    </location>
</feature>
<dbReference type="InterPro" id="IPR051482">
    <property type="entry name" value="Cholesterol_transport"/>
</dbReference>
<protein>
    <recommendedName>
        <fullName evidence="5">VASt domain-containing protein</fullName>
    </recommendedName>
</protein>
<evidence type="ECO:0000313" key="6">
    <source>
        <dbReference type="EMBL" id="CAI9621591.1"/>
    </source>
</evidence>
<feature type="compositionally biased region" description="Basic residues" evidence="3">
    <location>
        <begin position="167"/>
        <end position="177"/>
    </location>
</feature>
<dbReference type="InterPro" id="IPR031968">
    <property type="entry name" value="VASt"/>
</dbReference>
<dbReference type="Pfam" id="PF16016">
    <property type="entry name" value="VASt"/>
    <property type="match status" value="1"/>
</dbReference>
<evidence type="ECO:0000259" key="5">
    <source>
        <dbReference type="PROSITE" id="PS51778"/>
    </source>
</evidence>
<feature type="domain" description="VASt" evidence="5">
    <location>
        <begin position="1"/>
        <end position="157"/>
    </location>
</feature>
<sequence length="247" mass="28641">MFALLFTASRFMQKFYASRKVFDLESSSWQPDGNSNQTRTLTYTITINNPLVGKFTSATDKQILYKESQEGQLYNVDTEVITHDVPYHDYFYTVNKYCISRTSKHKCRRLRVITDVKYRKQPWGLVKTFIERNSWSGLEDYFKQLELDLLAEETPGSQLQDSSKASSIRRRRRTHSRSHTDHLTKHSSQHDSGEAGLDTPQEISGKRKDGIRRNTIVIIVMSVFLVLLVILNITLFLKLSKIEHAAQ</sequence>
<proteinExistence type="predicted"/>
<evidence type="ECO:0000256" key="4">
    <source>
        <dbReference type="SAM" id="Phobius"/>
    </source>
</evidence>
<evidence type="ECO:0000313" key="7">
    <source>
        <dbReference type="Proteomes" id="UP001162483"/>
    </source>
</evidence>
<name>A0ABN9HM21_9NEOB</name>
<keyword evidence="4" id="KW-0812">Transmembrane</keyword>
<feature type="transmembrane region" description="Helical" evidence="4">
    <location>
        <begin position="216"/>
        <end position="237"/>
    </location>
</feature>
<gene>
    <name evidence="6" type="ORF">SPARVUS_LOCUS16164489</name>
</gene>
<evidence type="ECO:0000256" key="1">
    <source>
        <dbReference type="ARBA" id="ARBA00004370"/>
    </source>
</evidence>
<accession>A0ABN9HM21</accession>
<dbReference type="PANTHER" id="PTHR23319:SF1">
    <property type="entry name" value="PROTEIN ASTER-C"/>
    <property type="match status" value="1"/>
</dbReference>